<evidence type="ECO:0000313" key="8">
    <source>
        <dbReference type="EMBL" id="PEH36239.1"/>
    </source>
</evidence>
<feature type="transmembrane region" description="Helical" evidence="7">
    <location>
        <begin position="295"/>
        <end position="312"/>
    </location>
</feature>
<evidence type="ECO:0000256" key="2">
    <source>
        <dbReference type="ARBA" id="ARBA00022448"/>
    </source>
</evidence>
<dbReference type="PANTHER" id="PTHR43549:SF3">
    <property type="entry name" value="MULTIDRUG RESISTANCE PROTEIN YPNP-RELATED"/>
    <property type="match status" value="1"/>
</dbReference>
<dbReference type="EMBL" id="MAPF01000054">
    <property type="protein sequence ID" value="PEH36239.1"/>
    <property type="molecule type" value="Genomic_DNA"/>
</dbReference>
<evidence type="ECO:0000256" key="1">
    <source>
        <dbReference type="ARBA" id="ARBA00004651"/>
    </source>
</evidence>
<protein>
    <submittedName>
        <fullName evidence="8">Sodium transporter</fullName>
    </submittedName>
</protein>
<feature type="transmembrane region" description="Helical" evidence="7">
    <location>
        <begin position="218"/>
        <end position="237"/>
    </location>
</feature>
<keyword evidence="5 7" id="KW-1133">Transmembrane helix</keyword>
<accession>A0ABX4K0A0</accession>
<comment type="subcellular location">
    <subcellularLocation>
        <location evidence="1">Cell membrane</location>
        <topology evidence="1">Multi-pass membrane protein</topology>
    </subcellularLocation>
</comment>
<name>A0ABX4K0A0_9MOLU</name>
<dbReference type="Pfam" id="PF01554">
    <property type="entry name" value="MatE"/>
    <property type="match status" value="1"/>
</dbReference>
<comment type="caution">
    <text evidence="8">The sequence shown here is derived from an EMBL/GenBank/DDBJ whole genome shotgun (WGS) entry which is preliminary data.</text>
</comment>
<gene>
    <name evidence="8" type="ORF">BBA70_02100</name>
</gene>
<feature type="transmembrane region" description="Helical" evidence="7">
    <location>
        <begin position="110"/>
        <end position="134"/>
    </location>
</feature>
<feature type="transmembrane region" description="Helical" evidence="7">
    <location>
        <begin position="258"/>
        <end position="275"/>
    </location>
</feature>
<feature type="transmembrane region" description="Helical" evidence="7">
    <location>
        <begin position="339"/>
        <end position="357"/>
    </location>
</feature>
<keyword evidence="3" id="KW-1003">Cell membrane</keyword>
<keyword evidence="4 7" id="KW-0812">Transmembrane</keyword>
<dbReference type="Proteomes" id="UP000220509">
    <property type="component" value="Unassembled WGS sequence"/>
</dbReference>
<keyword evidence="6 7" id="KW-0472">Membrane</keyword>
<sequence>MSAEKNHVPHFSKPTNQTPKSFKRPIWINLIILTFPIAIYLLFQQLSVSIDFYIIGNEPNSSTNLDKTISYMAQIKKILQSVAIALGGAGVILVAREYKKKNFTKAKQYATLAFLLAIISSLFFLLVLGLGVLLPAPFGDIFLNKSYRSQNGLTYYYLILITFVAITINAVFIGLERAKEKTRFVLILNICLIITRISISFAFKAIKQNQVNLIDLALSDLIANLLLTLVTFYCMFSSKNIFKLQLKNLVFSKRTVKTILKLAGTLIIAKSTYEIGKLIILDMMDNYFTKAQENLVDIFGFVMAVNGIFYAISNSFEDSQSAIVSQSVTFQSNSKTFKIFKNIVVITFIIGIIGVFINQFCGEQLLRVLKPEKDFTKKEITSFKEILNWEQTSLFFSVWTSLMMGYVVSYKKNANLIFVINLLRVVLRITILWFLHDILPQLNLDVSISDATQCGLSTFGSNIIVFFTTTYLFYSFLRQNKTNQIPRFKKNKNNALQTKTIN</sequence>
<evidence type="ECO:0000256" key="5">
    <source>
        <dbReference type="ARBA" id="ARBA00022989"/>
    </source>
</evidence>
<feature type="transmembrane region" description="Helical" evidence="7">
    <location>
        <begin position="416"/>
        <end position="436"/>
    </location>
</feature>
<dbReference type="InterPro" id="IPR002528">
    <property type="entry name" value="MATE_fam"/>
</dbReference>
<dbReference type="InterPro" id="IPR052031">
    <property type="entry name" value="Membrane_Transporter-Flippase"/>
</dbReference>
<evidence type="ECO:0000256" key="7">
    <source>
        <dbReference type="SAM" id="Phobius"/>
    </source>
</evidence>
<evidence type="ECO:0000256" key="3">
    <source>
        <dbReference type="ARBA" id="ARBA00022475"/>
    </source>
</evidence>
<reference evidence="8" key="1">
    <citation type="submission" date="2017-05" db="EMBL/GenBank/DDBJ databases">
        <title>Genome sequence of Ca. P. asteris strain NJAY.</title>
        <authorList>
            <person name="Lee I.-M."/>
            <person name="Gundersen-Rindal D."/>
            <person name="Sparks M."/>
        </authorList>
    </citation>
    <scope>NUCLEOTIDE SEQUENCE [LARGE SCALE GENOMIC DNA]</scope>
    <source>
        <strain evidence="8">NJAY</strain>
    </source>
</reference>
<feature type="transmembrane region" description="Helical" evidence="7">
    <location>
        <begin position="78"/>
        <end position="98"/>
    </location>
</feature>
<keyword evidence="9" id="KW-1185">Reference proteome</keyword>
<dbReference type="RefSeq" id="WP_011412720.1">
    <property type="nucleotide sequence ID" value="NZ_MAPF01000054.1"/>
</dbReference>
<feature type="transmembrane region" description="Helical" evidence="7">
    <location>
        <begin position="392"/>
        <end position="409"/>
    </location>
</feature>
<evidence type="ECO:0000313" key="9">
    <source>
        <dbReference type="Proteomes" id="UP000220509"/>
    </source>
</evidence>
<dbReference type="PANTHER" id="PTHR43549">
    <property type="entry name" value="MULTIDRUG RESISTANCE PROTEIN YPNP-RELATED"/>
    <property type="match status" value="1"/>
</dbReference>
<feature type="transmembrane region" description="Helical" evidence="7">
    <location>
        <begin position="154"/>
        <end position="172"/>
    </location>
</feature>
<evidence type="ECO:0000256" key="6">
    <source>
        <dbReference type="ARBA" id="ARBA00023136"/>
    </source>
</evidence>
<proteinExistence type="predicted"/>
<evidence type="ECO:0000256" key="4">
    <source>
        <dbReference type="ARBA" id="ARBA00022692"/>
    </source>
</evidence>
<feature type="transmembrane region" description="Helical" evidence="7">
    <location>
        <begin position="456"/>
        <end position="477"/>
    </location>
</feature>
<organism evidence="8 9">
    <name type="scientific">New Jersey aster yellows phytoplasma</name>
    <dbReference type="NCBI Taxonomy" id="270520"/>
    <lineage>
        <taxon>Bacteria</taxon>
        <taxon>Bacillati</taxon>
        <taxon>Mycoplasmatota</taxon>
        <taxon>Mollicutes</taxon>
        <taxon>Acholeplasmatales</taxon>
        <taxon>Acholeplasmataceae</taxon>
        <taxon>Candidatus Phytoplasma</taxon>
        <taxon>16SrI (Aster yellows group)</taxon>
    </lineage>
</organism>
<feature type="transmembrane region" description="Helical" evidence="7">
    <location>
        <begin position="26"/>
        <end position="43"/>
    </location>
</feature>
<keyword evidence="2" id="KW-0813">Transport</keyword>
<feature type="transmembrane region" description="Helical" evidence="7">
    <location>
        <begin position="184"/>
        <end position="206"/>
    </location>
</feature>